<organism evidence="2 3">
    <name type="scientific">Pleurodeles waltl</name>
    <name type="common">Iberian ribbed newt</name>
    <dbReference type="NCBI Taxonomy" id="8319"/>
    <lineage>
        <taxon>Eukaryota</taxon>
        <taxon>Metazoa</taxon>
        <taxon>Chordata</taxon>
        <taxon>Craniata</taxon>
        <taxon>Vertebrata</taxon>
        <taxon>Euteleostomi</taxon>
        <taxon>Amphibia</taxon>
        <taxon>Batrachia</taxon>
        <taxon>Caudata</taxon>
        <taxon>Salamandroidea</taxon>
        <taxon>Salamandridae</taxon>
        <taxon>Pleurodelinae</taxon>
        <taxon>Pleurodeles</taxon>
    </lineage>
</organism>
<sequence>MHLFQHANAVLVINCSPAGRLLAGAAAQRCLLLSSFLWGLIPGLSTHRLLRARLQRAGRCTVPPPGEARQPQPPSSGFLNRRGRRIRSRRSSREPGLTRGPGSARQGRPRVHLGAGRLISAPRSFRITDGDRTASRVRSQPCG</sequence>
<evidence type="ECO:0000256" key="1">
    <source>
        <dbReference type="SAM" id="MobiDB-lite"/>
    </source>
</evidence>
<evidence type="ECO:0000313" key="3">
    <source>
        <dbReference type="Proteomes" id="UP001066276"/>
    </source>
</evidence>
<feature type="region of interest" description="Disordered" evidence="1">
    <location>
        <begin position="59"/>
        <end position="143"/>
    </location>
</feature>
<dbReference type="EMBL" id="JANPWB010000014">
    <property type="protein sequence ID" value="KAJ1096585.1"/>
    <property type="molecule type" value="Genomic_DNA"/>
</dbReference>
<accession>A0AAV7LYF6</accession>
<dbReference type="Proteomes" id="UP001066276">
    <property type="component" value="Chromosome 10"/>
</dbReference>
<feature type="compositionally biased region" description="Pro residues" evidence="1">
    <location>
        <begin position="62"/>
        <end position="74"/>
    </location>
</feature>
<gene>
    <name evidence="2" type="ORF">NDU88_001720</name>
</gene>
<proteinExistence type="predicted"/>
<keyword evidence="3" id="KW-1185">Reference proteome</keyword>
<feature type="compositionally biased region" description="Basic residues" evidence="1">
    <location>
        <begin position="81"/>
        <end position="90"/>
    </location>
</feature>
<name>A0AAV7LYF6_PLEWA</name>
<reference evidence="2" key="1">
    <citation type="journal article" date="2022" name="bioRxiv">
        <title>Sequencing and chromosome-scale assembly of the giantPleurodeles waltlgenome.</title>
        <authorList>
            <person name="Brown T."/>
            <person name="Elewa A."/>
            <person name="Iarovenko S."/>
            <person name="Subramanian E."/>
            <person name="Araus A.J."/>
            <person name="Petzold A."/>
            <person name="Susuki M."/>
            <person name="Suzuki K.-i.T."/>
            <person name="Hayashi T."/>
            <person name="Toyoda A."/>
            <person name="Oliveira C."/>
            <person name="Osipova E."/>
            <person name="Leigh N.D."/>
            <person name="Simon A."/>
            <person name="Yun M.H."/>
        </authorList>
    </citation>
    <scope>NUCLEOTIDE SEQUENCE</scope>
    <source>
        <strain evidence="2">20211129_DDA</strain>
        <tissue evidence="2">Liver</tissue>
    </source>
</reference>
<dbReference type="AlphaFoldDB" id="A0AAV7LYF6"/>
<protein>
    <submittedName>
        <fullName evidence="2">Uncharacterized protein</fullName>
    </submittedName>
</protein>
<comment type="caution">
    <text evidence="2">The sequence shown here is derived from an EMBL/GenBank/DDBJ whole genome shotgun (WGS) entry which is preliminary data.</text>
</comment>
<evidence type="ECO:0000313" key="2">
    <source>
        <dbReference type="EMBL" id="KAJ1096585.1"/>
    </source>
</evidence>